<evidence type="ECO:0000313" key="2">
    <source>
        <dbReference type="EMBL" id="KAK3170630.1"/>
    </source>
</evidence>
<name>A0AAD9Z314_9LECA</name>
<comment type="caution">
    <text evidence="2">The sequence shown here is derived from an EMBL/GenBank/DDBJ whole genome shotgun (WGS) entry which is preliminary data.</text>
</comment>
<dbReference type="Pfam" id="PF06985">
    <property type="entry name" value="HET"/>
    <property type="match status" value="1"/>
</dbReference>
<accession>A0AAD9Z314</accession>
<organism evidence="2 3">
    <name type="scientific">Lepraria neglecta</name>
    <dbReference type="NCBI Taxonomy" id="209136"/>
    <lineage>
        <taxon>Eukaryota</taxon>
        <taxon>Fungi</taxon>
        <taxon>Dikarya</taxon>
        <taxon>Ascomycota</taxon>
        <taxon>Pezizomycotina</taxon>
        <taxon>Lecanoromycetes</taxon>
        <taxon>OSLEUM clade</taxon>
        <taxon>Lecanoromycetidae</taxon>
        <taxon>Lecanorales</taxon>
        <taxon>Lecanorineae</taxon>
        <taxon>Stereocaulaceae</taxon>
        <taxon>Lepraria</taxon>
    </lineage>
</organism>
<dbReference type="EMBL" id="JASNWA010000008">
    <property type="protein sequence ID" value="KAK3170630.1"/>
    <property type="molecule type" value="Genomic_DNA"/>
</dbReference>
<keyword evidence="3" id="KW-1185">Reference proteome</keyword>
<dbReference type="InterPro" id="IPR010730">
    <property type="entry name" value="HET"/>
</dbReference>
<evidence type="ECO:0000259" key="1">
    <source>
        <dbReference type="Pfam" id="PF06985"/>
    </source>
</evidence>
<dbReference type="Proteomes" id="UP001276659">
    <property type="component" value="Unassembled WGS sequence"/>
</dbReference>
<protein>
    <recommendedName>
        <fullName evidence="1">Heterokaryon incompatibility domain-containing protein</fullName>
    </recommendedName>
</protein>
<gene>
    <name evidence="2" type="ORF">OEA41_002711</name>
</gene>
<dbReference type="PANTHER" id="PTHR33112">
    <property type="entry name" value="DOMAIN PROTEIN, PUTATIVE-RELATED"/>
    <property type="match status" value="1"/>
</dbReference>
<evidence type="ECO:0000313" key="3">
    <source>
        <dbReference type="Proteomes" id="UP001276659"/>
    </source>
</evidence>
<dbReference type="PANTHER" id="PTHR33112:SF8">
    <property type="entry name" value="HETEROKARYON INCOMPATIBILITY DOMAIN-CONTAINING PROTEIN"/>
    <property type="match status" value="1"/>
</dbReference>
<feature type="domain" description="Heterokaryon incompatibility" evidence="1">
    <location>
        <begin position="29"/>
        <end position="174"/>
    </location>
</feature>
<dbReference type="AlphaFoldDB" id="A0AAD9Z314"/>
<sequence length="524" mass="59125">MPSRVIDVGLRDGSVEPRLYQSQGESGQWATLSHCWGKTVTTRLTLATLEDNMTAIPIATLSQNFRDAIAVTRILGIRYVWIDSLCIIQDSAEDWLQESAKMGDIYKKSLITIAGTNAEESTAGFLRKRSSEIRCHLRLSNDEEISVHVRPRIEWYGFAEIVGPLTRRAWVLQERLLAAQILHFGGQQMMWQCQTRTLAEGFCDADSAPEEQIPGAIESMLRIEFHARIEGSLPTEDDFSAKDKHNDTNLSRSHILETPSTIYPLRDNIYSQWYQVVALYANLKLTKQTDKLPAIAGIARQIQVRTADTYLAGLWERDMQRGLHWWYNPPGVMVRPSIPRAPSWSWASLDLTTEESLVPSSADFYLCATHASKYIPYEYDLTLISFSPELTEHGCLGSSLGSLTLRGLWNTAEFSKDLGVPLGRFSLSYPMPLALRGQEGICAAARLDVRQEQIEGLEMGCLQVGKFEYVGPKYPREEFVFALLLRRVGQRSDGSDLYARLGIAVLFSHCDPVLGWERREIDII</sequence>
<proteinExistence type="predicted"/>
<reference evidence="2" key="1">
    <citation type="submission" date="2022-11" db="EMBL/GenBank/DDBJ databases">
        <title>Chromosomal genome sequence assembly and mating type (MAT) locus characterization of the leprose asexual lichenized fungus Lepraria neglecta (Nyl.) Erichsen.</title>
        <authorList>
            <person name="Allen J.L."/>
            <person name="Pfeffer B."/>
        </authorList>
    </citation>
    <scope>NUCLEOTIDE SEQUENCE</scope>
    <source>
        <strain evidence="2">Allen 5258</strain>
    </source>
</reference>